<protein>
    <submittedName>
        <fullName evidence="4">AAA family ATPase</fullName>
    </submittedName>
</protein>
<dbReference type="RefSeq" id="WP_258848367.1">
    <property type="nucleotide sequence ID" value="NZ_JANUGX010000053.1"/>
</dbReference>
<proteinExistence type="predicted"/>
<reference evidence="4 5" key="1">
    <citation type="submission" date="2022-08" db="EMBL/GenBank/DDBJ databases">
        <title>Reclassification of Massilia species as members of the genera Telluria, Duganella, Pseudoduganella, Mokoshia gen. nov. and Zemynaea gen. nov. using orthogonal and non-orthogonal genome-based approaches.</title>
        <authorList>
            <person name="Bowman J.P."/>
        </authorList>
    </citation>
    <scope>NUCLEOTIDE SEQUENCE [LARGE SCALE GENOMIC DNA]</scope>
    <source>
        <strain evidence="4 5">LMG 28164</strain>
    </source>
</reference>
<dbReference type="SUPFAM" id="SSF52540">
    <property type="entry name" value="P-loop containing nucleoside triphosphate hydrolases"/>
    <property type="match status" value="1"/>
</dbReference>
<dbReference type="EMBL" id="JANUGX010000053">
    <property type="protein sequence ID" value="MCS0592600.1"/>
    <property type="molecule type" value="Genomic_DNA"/>
</dbReference>
<dbReference type="InterPro" id="IPR027417">
    <property type="entry name" value="P-loop_NTPase"/>
</dbReference>
<gene>
    <name evidence="4" type="ORF">NX782_25795</name>
</gene>
<dbReference type="Gene3D" id="3.40.50.300">
    <property type="entry name" value="P-loop containing nucleotide triphosphate hydrolases"/>
    <property type="match status" value="1"/>
</dbReference>
<keyword evidence="2" id="KW-0067">ATP-binding</keyword>
<dbReference type="Proteomes" id="UP001205560">
    <property type="component" value="Unassembled WGS sequence"/>
</dbReference>
<organism evidence="4 5">
    <name type="scientific">Massilia norwichensis</name>
    <dbReference type="NCBI Taxonomy" id="1442366"/>
    <lineage>
        <taxon>Bacteria</taxon>
        <taxon>Pseudomonadati</taxon>
        <taxon>Pseudomonadota</taxon>
        <taxon>Betaproteobacteria</taxon>
        <taxon>Burkholderiales</taxon>
        <taxon>Oxalobacteraceae</taxon>
        <taxon>Telluria group</taxon>
        <taxon>Massilia</taxon>
    </lineage>
</organism>
<dbReference type="Pfam" id="PF07724">
    <property type="entry name" value="AAA_2"/>
    <property type="match status" value="1"/>
</dbReference>
<feature type="domain" description="AAA+ ATPase" evidence="3">
    <location>
        <begin position="344"/>
        <end position="485"/>
    </location>
</feature>
<dbReference type="InterPro" id="IPR003593">
    <property type="entry name" value="AAA+_ATPase"/>
</dbReference>
<evidence type="ECO:0000313" key="5">
    <source>
        <dbReference type="Proteomes" id="UP001205560"/>
    </source>
</evidence>
<dbReference type="InterPro" id="IPR050130">
    <property type="entry name" value="ClpA_ClpB"/>
</dbReference>
<sequence length="619" mass="68141">MSEIASPLWLQNFRRQAGMRRVIVVHGNVQDLALSPLSSDYVAVTDLLAQVLKDMAFDQVVRWNRADGMRGIDEAARARLVAEASGIAAPAASGTAAESYDMGDVSPPPVVPQTCDPQDFFRIVQQRLLASGRERSAFVIEWPQYLFGSANNLSEAERQWLLLLNAAASAPVETGNDHLGRPSSLVVLVCPRVGAIPPVLLQHNPAATDIVVPSPTRSEREEFLKRTARRWALSEGITPDTAPFADFVDALEGLAIRDLQQLMKLSRQSGPEPLKAEALCNLYRFGDRKSPWEDLNHAKLRTLVQSIGARVIGQDEAIHKINQVIIRAFTGLSGLQHSKKQRMPKGALFFVGPTGVGKTELAKSLAAFLFGDEDACIRFDMSEFNHEHSDQRLVGAPPGYVGYEEGGQLTNAVKRKPFSVLLFDEIEKAHPRILDKFLQILEDGRLTDGKGDTVSFAESVIIFTSNIGAADVQISDDVSSVRQAFLGQVQHHFVHQMKRPELLNRIGDNIVPFNFITVPGFLANIASSKLAPLRRKLHEKYGIRNLVFRDELAAMEAIAATAEARMGGRGVLNQLSKHLIDPLAEFLFEYGDDPGYLRGKSVRVIQRGGGAQFAFDLED</sequence>
<evidence type="ECO:0000256" key="1">
    <source>
        <dbReference type="ARBA" id="ARBA00022741"/>
    </source>
</evidence>
<evidence type="ECO:0000256" key="2">
    <source>
        <dbReference type="ARBA" id="ARBA00022840"/>
    </source>
</evidence>
<dbReference type="CDD" id="cd19499">
    <property type="entry name" value="RecA-like_ClpB_Hsp104-like"/>
    <property type="match status" value="1"/>
</dbReference>
<evidence type="ECO:0000313" key="4">
    <source>
        <dbReference type="EMBL" id="MCS0592600.1"/>
    </source>
</evidence>
<dbReference type="InterPro" id="IPR003959">
    <property type="entry name" value="ATPase_AAA_core"/>
</dbReference>
<dbReference type="PANTHER" id="PTHR11638:SF18">
    <property type="entry name" value="HEAT SHOCK PROTEIN 104"/>
    <property type="match status" value="1"/>
</dbReference>
<evidence type="ECO:0000259" key="3">
    <source>
        <dbReference type="SMART" id="SM00382"/>
    </source>
</evidence>
<keyword evidence="1" id="KW-0547">Nucleotide-binding</keyword>
<dbReference type="PANTHER" id="PTHR11638">
    <property type="entry name" value="ATP-DEPENDENT CLP PROTEASE"/>
    <property type="match status" value="1"/>
</dbReference>
<dbReference type="SMART" id="SM00382">
    <property type="entry name" value="AAA"/>
    <property type="match status" value="1"/>
</dbReference>
<comment type="caution">
    <text evidence="4">The sequence shown here is derived from an EMBL/GenBank/DDBJ whole genome shotgun (WGS) entry which is preliminary data.</text>
</comment>
<keyword evidence="5" id="KW-1185">Reference proteome</keyword>
<accession>A0ABT2AEQ1</accession>
<dbReference type="PRINTS" id="PR00300">
    <property type="entry name" value="CLPPROTEASEA"/>
</dbReference>
<dbReference type="InterPro" id="IPR001270">
    <property type="entry name" value="ClpA/B"/>
</dbReference>
<name>A0ABT2AEQ1_9BURK</name>